<organism evidence="2 3">
    <name type="scientific">Xanthomonas melonis</name>
    <dbReference type="NCBI Taxonomy" id="56456"/>
    <lineage>
        <taxon>Bacteria</taxon>
        <taxon>Pseudomonadati</taxon>
        <taxon>Pseudomonadota</taxon>
        <taxon>Gammaproteobacteria</taxon>
        <taxon>Lysobacterales</taxon>
        <taxon>Lysobacteraceae</taxon>
        <taxon>Xanthomonas</taxon>
    </lineage>
</organism>
<reference evidence="2 3" key="1">
    <citation type="submission" date="2016-08" db="EMBL/GenBank/DDBJ databases">
        <authorList>
            <person name="Seilhamer J.J."/>
        </authorList>
    </citation>
    <scope>NUCLEOTIDE SEQUENCE [LARGE SCALE GENOMIC DNA]</scope>
    <source>
        <strain evidence="2 3">CFBP4644</strain>
    </source>
</reference>
<evidence type="ECO:0000313" key="3">
    <source>
        <dbReference type="Proteomes" id="UP000239865"/>
    </source>
</evidence>
<protein>
    <recommendedName>
        <fullName evidence="4">Mor transcription activator domain-containing protein</fullName>
    </recommendedName>
</protein>
<dbReference type="EMBL" id="MDEH01000006">
    <property type="protein sequence ID" value="PPU72262.1"/>
    <property type="molecule type" value="Genomic_DNA"/>
</dbReference>
<proteinExistence type="predicted"/>
<feature type="compositionally biased region" description="Polar residues" evidence="1">
    <location>
        <begin position="99"/>
        <end position="110"/>
    </location>
</feature>
<dbReference type="Proteomes" id="UP000239865">
    <property type="component" value="Unassembled WGS sequence"/>
</dbReference>
<dbReference type="OrthoDB" id="6053249at2"/>
<feature type="region of interest" description="Disordered" evidence="1">
    <location>
        <begin position="88"/>
        <end position="110"/>
    </location>
</feature>
<evidence type="ECO:0000256" key="1">
    <source>
        <dbReference type="SAM" id="MobiDB-lite"/>
    </source>
</evidence>
<evidence type="ECO:0000313" key="2">
    <source>
        <dbReference type="EMBL" id="PPU72262.1"/>
    </source>
</evidence>
<dbReference type="AlphaFoldDB" id="A0A2S7DEM3"/>
<dbReference type="RefSeq" id="WP_104587521.1">
    <property type="nucleotide sequence ID" value="NZ_JAJGQH010000008.1"/>
</dbReference>
<accession>A0A2S7DEM3</accession>
<name>A0A2S7DEM3_9XANT</name>
<gene>
    <name evidence="2" type="ORF">XmelCFBP4644_12335</name>
</gene>
<evidence type="ECO:0008006" key="4">
    <source>
        <dbReference type="Google" id="ProtNLM"/>
    </source>
</evidence>
<sequence>MARASESAEQLRERILRAMQRDIGISEQMAQPFIESIMRCFAGEQPYFPSVVREYPVLLIRSALEQGEPVKTVMRTFDISRSKLHQLFPGGLPTRENRGVSTVSMKSATK</sequence>
<comment type="caution">
    <text evidence="2">The sequence shown here is derived from an EMBL/GenBank/DDBJ whole genome shotgun (WGS) entry which is preliminary data.</text>
</comment>